<dbReference type="InterPro" id="IPR011006">
    <property type="entry name" value="CheY-like_superfamily"/>
</dbReference>
<dbReference type="FunFam" id="1.10.287.130:FF:000045">
    <property type="entry name" value="Two-component system sensor histidine kinase/response regulator"/>
    <property type="match status" value="1"/>
</dbReference>
<dbReference type="InterPro" id="IPR015943">
    <property type="entry name" value="WD40/YVTN_repeat-like_dom_sf"/>
</dbReference>
<keyword evidence="9" id="KW-0805">Transcription regulation</keyword>
<dbReference type="InterPro" id="IPR018062">
    <property type="entry name" value="HTH_AraC-typ_CS"/>
</dbReference>
<evidence type="ECO:0000256" key="2">
    <source>
        <dbReference type="ARBA" id="ARBA00012438"/>
    </source>
</evidence>
<feature type="transmembrane region" description="Helical" evidence="14">
    <location>
        <begin position="791"/>
        <end position="813"/>
    </location>
</feature>
<dbReference type="Pfam" id="PF00072">
    <property type="entry name" value="Response_reg"/>
    <property type="match status" value="1"/>
</dbReference>
<dbReference type="CDD" id="cd00082">
    <property type="entry name" value="HisKA"/>
    <property type="match status" value="1"/>
</dbReference>
<dbReference type="FunFam" id="1.10.10.60:FF:000284">
    <property type="entry name" value="Two-component system sensor histidine kinase/response regulator"/>
    <property type="match status" value="1"/>
</dbReference>
<evidence type="ECO:0000313" key="18">
    <source>
        <dbReference type="EMBL" id="RHH46365.1"/>
    </source>
</evidence>
<dbReference type="Gene3D" id="2.60.40.10">
    <property type="entry name" value="Immunoglobulins"/>
    <property type="match status" value="1"/>
</dbReference>
<dbReference type="PROSITE" id="PS50110">
    <property type="entry name" value="RESPONSE_REGULATORY"/>
    <property type="match status" value="1"/>
</dbReference>
<name>A0A414X1R2_9BACT</name>
<dbReference type="EC" id="2.7.13.3" evidence="2"/>
<feature type="domain" description="Histidine kinase" evidence="16">
    <location>
        <begin position="845"/>
        <end position="1064"/>
    </location>
</feature>
<dbReference type="SUPFAM" id="SSF47384">
    <property type="entry name" value="Homodimeric domain of signal transducing histidine kinase"/>
    <property type="match status" value="1"/>
</dbReference>
<dbReference type="Pfam" id="PF02518">
    <property type="entry name" value="HATPase_c"/>
    <property type="match status" value="1"/>
</dbReference>
<evidence type="ECO:0000256" key="13">
    <source>
        <dbReference type="SAM" id="Coils"/>
    </source>
</evidence>
<feature type="domain" description="HTH araC/xylS-type" evidence="15">
    <location>
        <begin position="1229"/>
        <end position="1328"/>
    </location>
</feature>
<dbReference type="SMART" id="SM00448">
    <property type="entry name" value="REC"/>
    <property type="match status" value="1"/>
</dbReference>
<dbReference type="Pfam" id="PF12833">
    <property type="entry name" value="HTH_18"/>
    <property type="match status" value="1"/>
</dbReference>
<accession>A0A414X1R2</accession>
<dbReference type="RefSeq" id="WP_118243306.1">
    <property type="nucleotide sequence ID" value="NZ_QRJS01000011.1"/>
</dbReference>
<evidence type="ECO:0000259" key="16">
    <source>
        <dbReference type="PROSITE" id="PS50109"/>
    </source>
</evidence>
<dbReference type="InterPro" id="IPR036890">
    <property type="entry name" value="HATPase_C_sf"/>
</dbReference>
<dbReference type="InterPro" id="IPR011123">
    <property type="entry name" value="Y_Y_Y"/>
</dbReference>
<dbReference type="GO" id="GO:0043565">
    <property type="term" value="F:sequence-specific DNA binding"/>
    <property type="evidence" value="ECO:0007669"/>
    <property type="project" value="InterPro"/>
</dbReference>
<dbReference type="PANTHER" id="PTHR43547:SF2">
    <property type="entry name" value="HYBRID SIGNAL TRANSDUCTION HISTIDINE KINASE C"/>
    <property type="match status" value="1"/>
</dbReference>
<dbReference type="GO" id="GO:0005524">
    <property type="term" value="F:ATP binding"/>
    <property type="evidence" value="ECO:0007669"/>
    <property type="project" value="UniProtKB-KW"/>
</dbReference>
<keyword evidence="11" id="KW-0804">Transcription</keyword>
<keyword evidence="5" id="KW-0547">Nucleotide-binding</keyword>
<dbReference type="PROSITE" id="PS01124">
    <property type="entry name" value="HTH_ARAC_FAMILY_2"/>
    <property type="match status" value="1"/>
</dbReference>
<dbReference type="Gene3D" id="2.130.10.10">
    <property type="entry name" value="YVTN repeat-like/Quinoprotein amine dehydrogenase"/>
    <property type="match status" value="3"/>
</dbReference>
<dbReference type="InterPro" id="IPR018060">
    <property type="entry name" value="HTH_AraC"/>
</dbReference>
<dbReference type="SMART" id="SM00342">
    <property type="entry name" value="HTH_ARAC"/>
    <property type="match status" value="1"/>
</dbReference>
<dbReference type="Proteomes" id="UP000284998">
    <property type="component" value="Unassembled WGS sequence"/>
</dbReference>
<keyword evidence="10" id="KW-0238">DNA-binding</keyword>
<evidence type="ECO:0000256" key="11">
    <source>
        <dbReference type="ARBA" id="ARBA00023163"/>
    </source>
</evidence>
<feature type="domain" description="Response regulatory" evidence="17">
    <location>
        <begin position="1082"/>
        <end position="1197"/>
    </location>
</feature>
<keyword evidence="7" id="KW-0067">ATP-binding</keyword>
<feature type="coiled-coil region" evidence="13">
    <location>
        <begin position="814"/>
        <end position="841"/>
    </location>
</feature>
<dbReference type="InterPro" id="IPR005467">
    <property type="entry name" value="His_kinase_dom"/>
</dbReference>
<dbReference type="SMART" id="SM00387">
    <property type="entry name" value="HATPase_c"/>
    <property type="match status" value="1"/>
</dbReference>
<dbReference type="GO" id="GO:0003700">
    <property type="term" value="F:DNA-binding transcription factor activity"/>
    <property type="evidence" value="ECO:0007669"/>
    <property type="project" value="InterPro"/>
</dbReference>
<dbReference type="Gene3D" id="3.30.565.10">
    <property type="entry name" value="Histidine kinase-like ATPase, C-terminal domain"/>
    <property type="match status" value="1"/>
</dbReference>
<evidence type="ECO:0000256" key="3">
    <source>
        <dbReference type="ARBA" id="ARBA00022553"/>
    </source>
</evidence>
<evidence type="ECO:0000259" key="15">
    <source>
        <dbReference type="PROSITE" id="PS01124"/>
    </source>
</evidence>
<evidence type="ECO:0000313" key="19">
    <source>
        <dbReference type="Proteomes" id="UP000284998"/>
    </source>
</evidence>
<dbReference type="PROSITE" id="PS50109">
    <property type="entry name" value="HIS_KIN"/>
    <property type="match status" value="1"/>
</dbReference>
<dbReference type="PRINTS" id="PR00344">
    <property type="entry name" value="BCTRLSENSOR"/>
</dbReference>
<evidence type="ECO:0000256" key="6">
    <source>
        <dbReference type="ARBA" id="ARBA00022777"/>
    </source>
</evidence>
<evidence type="ECO:0000256" key="10">
    <source>
        <dbReference type="ARBA" id="ARBA00023125"/>
    </source>
</evidence>
<keyword evidence="14" id="KW-0472">Membrane</keyword>
<dbReference type="SUPFAM" id="SSF63829">
    <property type="entry name" value="Calcium-dependent phosphotriesterase"/>
    <property type="match status" value="1"/>
</dbReference>
<dbReference type="SUPFAM" id="SSF52172">
    <property type="entry name" value="CheY-like"/>
    <property type="match status" value="1"/>
</dbReference>
<dbReference type="CDD" id="cd17574">
    <property type="entry name" value="REC_OmpR"/>
    <property type="match status" value="1"/>
</dbReference>
<dbReference type="PROSITE" id="PS00041">
    <property type="entry name" value="HTH_ARAC_FAMILY_1"/>
    <property type="match status" value="1"/>
</dbReference>
<keyword evidence="13" id="KW-0175">Coiled coil</keyword>
<keyword evidence="3 12" id="KW-0597">Phosphoprotein</keyword>
<organism evidence="18 19">
    <name type="scientific">Phocaeicola plebeius</name>
    <dbReference type="NCBI Taxonomy" id="310297"/>
    <lineage>
        <taxon>Bacteria</taxon>
        <taxon>Pseudomonadati</taxon>
        <taxon>Bacteroidota</taxon>
        <taxon>Bacteroidia</taxon>
        <taxon>Bacteroidales</taxon>
        <taxon>Bacteroidaceae</taxon>
        <taxon>Phocaeicola</taxon>
    </lineage>
</organism>
<comment type="caution">
    <text evidence="18">The sequence shown here is derived from an EMBL/GenBank/DDBJ whole genome shotgun (WGS) entry which is preliminary data.</text>
</comment>
<keyword evidence="6 18" id="KW-0418">Kinase</keyword>
<dbReference type="SUPFAM" id="SSF46689">
    <property type="entry name" value="Homeodomain-like"/>
    <property type="match status" value="2"/>
</dbReference>
<dbReference type="PANTHER" id="PTHR43547">
    <property type="entry name" value="TWO-COMPONENT HISTIDINE KINASE"/>
    <property type="match status" value="1"/>
</dbReference>
<dbReference type="InterPro" id="IPR003594">
    <property type="entry name" value="HATPase_dom"/>
</dbReference>
<evidence type="ECO:0000256" key="14">
    <source>
        <dbReference type="SAM" id="Phobius"/>
    </source>
</evidence>
<comment type="catalytic activity">
    <reaction evidence="1">
        <text>ATP + protein L-histidine = ADP + protein N-phospho-L-histidine.</text>
        <dbReference type="EC" id="2.7.13.3"/>
    </reaction>
</comment>
<dbReference type="Gene3D" id="3.40.50.2300">
    <property type="match status" value="1"/>
</dbReference>
<protein>
    <recommendedName>
        <fullName evidence="2">histidine kinase</fullName>
        <ecNumber evidence="2">2.7.13.3</ecNumber>
    </recommendedName>
</protein>
<dbReference type="Gene3D" id="1.10.10.60">
    <property type="entry name" value="Homeodomain-like"/>
    <property type="match status" value="1"/>
</dbReference>
<dbReference type="GO" id="GO:0000155">
    <property type="term" value="F:phosphorelay sensor kinase activity"/>
    <property type="evidence" value="ECO:0007669"/>
    <property type="project" value="InterPro"/>
</dbReference>
<keyword evidence="4" id="KW-0808">Transferase</keyword>
<dbReference type="InterPro" id="IPR036097">
    <property type="entry name" value="HisK_dim/P_sf"/>
</dbReference>
<dbReference type="InterPro" id="IPR001789">
    <property type="entry name" value="Sig_transdc_resp-reg_receiver"/>
</dbReference>
<evidence type="ECO:0000259" key="17">
    <source>
        <dbReference type="PROSITE" id="PS50110"/>
    </source>
</evidence>
<dbReference type="InterPro" id="IPR003661">
    <property type="entry name" value="HisK_dim/P_dom"/>
</dbReference>
<proteinExistence type="predicted"/>
<dbReference type="CDD" id="cd00075">
    <property type="entry name" value="HATPase"/>
    <property type="match status" value="1"/>
</dbReference>
<evidence type="ECO:0000256" key="7">
    <source>
        <dbReference type="ARBA" id="ARBA00022840"/>
    </source>
</evidence>
<evidence type="ECO:0000256" key="4">
    <source>
        <dbReference type="ARBA" id="ARBA00022679"/>
    </source>
</evidence>
<dbReference type="FunFam" id="3.30.565.10:FF:000037">
    <property type="entry name" value="Hybrid sensor histidine kinase/response regulator"/>
    <property type="match status" value="1"/>
</dbReference>
<dbReference type="SUPFAM" id="SSF101898">
    <property type="entry name" value="NHL repeat"/>
    <property type="match status" value="1"/>
</dbReference>
<dbReference type="SUPFAM" id="SSF55874">
    <property type="entry name" value="ATPase domain of HSP90 chaperone/DNA topoisomerase II/histidine kinase"/>
    <property type="match status" value="1"/>
</dbReference>
<dbReference type="InterPro" id="IPR013783">
    <property type="entry name" value="Ig-like_fold"/>
</dbReference>
<dbReference type="Pfam" id="PF00512">
    <property type="entry name" value="HisKA"/>
    <property type="match status" value="1"/>
</dbReference>
<keyword evidence="14" id="KW-0812">Transmembrane</keyword>
<feature type="modified residue" description="4-aspartylphosphate" evidence="12">
    <location>
        <position position="1130"/>
    </location>
</feature>
<keyword evidence="14" id="KW-1133">Transmembrane helix</keyword>
<keyword evidence="8" id="KW-0902">Two-component regulatory system</keyword>
<reference evidence="18 19" key="1">
    <citation type="submission" date="2018-08" db="EMBL/GenBank/DDBJ databases">
        <title>A genome reference for cultivated species of the human gut microbiota.</title>
        <authorList>
            <person name="Zou Y."/>
            <person name="Xue W."/>
            <person name="Luo G."/>
        </authorList>
    </citation>
    <scope>NUCLEOTIDE SEQUENCE [LARGE SCALE GENOMIC DNA]</scope>
    <source>
        <strain evidence="18 19">AM17-44</strain>
    </source>
</reference>
<evidence type="ECO:0000256" key="1">
    <source>
        <dbReference type="ARBA" id="ARBA00000085"/>
    </source>
</evidence>
<evidence type="ECO:0000256" key="5">
    <source>
        <dbReference type="ARBA" id="ARBA00022741"/>
    </source>
</evidence>
<evidence type="ECO:0000256" key="9">
    <source>
        <dbReference type="ARBA" id="ARBA00023015"/>
    </source>
</evidence>
<dbReference type="EMBL" id="QRJS01000011">
    <property type="protein sequence ID" value="RHH46365.1"/>
    <property type="molecule type" value="Genomic_DNA"/>
</dbReference>
<dbReference type="InterPro" id="IPR009057">
    <property type="entry name" value="Homeodomain-like_sf"/>
</dbReference>
<feature type="coiled-coil region" evidence="13">
    <location>
        <begin position="1190"/>
        <end position="1252"/>
    </location>
</feature>
<dbReference type="Pfam" id="PF07495">
    <property type="entry name" value="Y_Y_Y"/>
    <property type="match status" value="1"/>
</dbReference>
<gene>
    <name evidence="18" type="ORF">DW204_06170</name>
</gene>
<dbReference type="Gene3D" id="1.10.287.130">
    <property type="match status" value="1"/>
</dbReference>
<evidence type="ECO:0000256" key="8">
    <source>
        <dbReference type="ARBA" id="ARBA00023012"/>
    </source>
</evidence>
<dbReference type="SMART" id="SM00388">
    <property type="entry name" value="HisKA"/>
    <property type="match status" value="1"/>
</dbReference>
<sequence length="1337" mass="153216">MKRLVLAVICIFLCLGIQAVNTFPFRHIGIRDGLPDNYVKNVFGIPDGRLGVRTTSLLSFYDGKNFTNYPLWKAPVYGIDQESVIPLQYLDADGRIWLKEKGNLKIFDLDKGEFIQPDTLLAGWGVKEKISNVFIDSSLHVWLVTASQRVLLYDTKNHQLQTIGEDRHFLNGNGTLMAVESYGNVSWMLHESGLLRAYDRNQKKFIRQETFLLNRLKSDQQVLIRMLDSGDFWIAWNEGAGFYMCATHEWKEVDLQSSEYICINSCDVDLSGSLFIGTTGHGVYFIDKYNFSVMSSDPLGNSLKRPNLTNVHSVYVDKKSGTFWVGLFNQGLAYFHPSMNNFILYDSNRLKGNWANEDVLCMLEMEDASLLLGTDQGLYQLSSDRKSVSCPYKELSTQSFRVAFRDRKGRIWLGTYPEGLYCINQGKLFHYKFPARKGMEVNAIRAIVEDEQENLWVSVVGGVGLFDPHTGELKLLRDRYPELAQFRIANALILEPSGRLVVGADNGIYFYDIKKDSLYIPGHAKENDPFQILAGEKYNCMLNDSRGLLWMGTQYGIKVLSPDRKIDVLGEEHGFENLTIQAMQEDYNNEVWITTINALYKVSVAKEGGQNEYSVVCLDRNYSQDWNDLYEFCSMRTRKGELCFGRMDGFYLFSPENVVFTPCVMPPLFIGFRLFNEPVLCGEEYHGRVLFPQSIDKARSVTLNYDENFLTFDFSSLNFVNPSQTYFRYRLEGADKKWNEITSNKGQGSVVYNNLLPGEYTFRVMSAGNDHVWSPESVFHVSIRPPFWTTAWAFVLYFLCLIGAAILGVRYMYRKNNQKLIRLKEQQAAKQKEELNQLKFRFFTNISHELRTPLTLILTPLEVLRKKVTDEQVLRQLDMVYKNAQELYTLVNQLLDFRKMEMRMEKLHLTAGDLEEFISTLYANFQPFAKEKKLDFRLALSSAHWYMNFDHEKLHRILNNLLSNAFKFTPEGGTVTLSLSEEHIEGRLFANITVADTGIGMSAEALEHIFERFYQVQHADDSKVGSGIGLHLVKEYVQLHEGSIQVESQFGKGAVFIVRIPMDLKISEEASPAPIPLDNRKKLLIVEDNQDFRHFLKEQLSETYQVIDAPDGEEGEKLAIEQNPDLIISDIMMPKIDGLELCRRVKHNVQTSHIPVILLTARSGDEAKISGYAVGADSYISKPFSFDVLLVRIKQLIEQQEGRKKEFRKTLRVNPSRITITSIDEQLIQKALKLIEEHIDNSEYNVEQLSADMGMSRMNLYRKLQAITGQTPTEFIRTIRLKRAAQLLQDGKLNVSEVADRVGFSSSSYFTKCFKEQFGVLPTQYSETDESGKTDEK</sequence>
<evidence type="ECO:0000256" key="12">
    <source>
        <dbReference type="PROSITE-ProRule" id="PRU00169"/>
    </source>
</evidence>
<dbReference type="InterPro" id="IPR004358">
    <property type="entry name" value="Sig_transdc_His_kin-like_C"/>
</dbReference>